<feature type="compositionally biased region" description="Gly residues" evidence="1">
    <location>
        <begin position="76"/>
        <end position="90"/>
    </location>
</feature>
<sequence length="106" mass="11488">MYLGTLTLMGRCPKVKNSLEDYGDKLPQADRDQAKEVVDKTLRWLDSNQTAEKDEYDDQLKESQRVLSKIMAKLHQGGGGGAPQGGGGANYGNYANAGGPKVEEVD</sequence>
<feature type="region of interest" description="Disordered" evidence="1">
    <location>
        <begin position="74"/>
        <end position="106"/>
    </location>
</feature>
<dbReference type="InterPro" id="IPR029048">
    <property type="entry name" value="HSP70_C_sf"/>
</dbReference>
<dbReference type="AlphaFoldDB" id="A0A915MQS1"/>
<organism evidence="2 3">
    <name type="scientific">Meloidogyne javanica</name>
    <name type="common">Root-knot nematode worm</name>
    <dbReference type="NCBI Taxonomy" id="6303"/>
    <lineage>
        <taxon>Eukaryota</taxon>
        <taxon>Metazoa</taxon>
        <taxon>Ecdysozoa</taxon>
        <taxon>Nematoda</taxon>
        <taxon>Chromadorea</taxon>
        <taxon>Rhabditida</taxon>
        <taxon>Tylenchina</taxon>
        <taxon>Tylenchomorpha</taxon>
        <taxon>Tylenchoidea</taxon>
        <taxon>Meloidogynidae</taxon>
        <taxon>Meloidogyninae</taxon>
        <taxon>Meloidogyne</taxon>
        <taxon>Meloidogyne incognita group</taxon>
    </lineage>
</organism>
<reference evidence="3" key="1">
    <citation type="submission" date="2022-11" db="UniProtKB">
        <authorList>
            <consortium name="WormBaseParasite"/>
        </authorList>
    </citation>
    <scope>IDENTIFICATION</scope>
</reference>
<evidence type="ECO:0000313" key="2">
    <source>
        <dbReference type="Proteomes" id="UP000887561"/>
    </source>
</evidence>
<protein>
    <submittedName>
        <fullName evidence="3">Heat shock protein 70</fullName>
    </submittedName>
</protein>
<dbReference type="WBParaSite" id="scaffold5114_cov233.g9080">
    <property type="protein sequence ID" value="scaffold5114_cov233.g9080"/>
    <property type="gene ID" value="scaffold5114_cov233.g9080"/>
</dbReference>
<evidence type="ECO:0000256" key="1">
    <source>
        <dbReference type="SAM" id="MobiDB-lite"/>
    </source>
</evidence>
<name>A0A915MQS1_MELJA</name>
<dbReference type="Gene3D" id="1.20.1270.10">
    <property type="match status" value="1"/>
</dbReference>
<proteinExistence type="predicted"/>
<evidence type="ECO:0000313" key="3">
    <source>
        <dbReference type="WBParaSite" id="scaffold5114_cov233.g9080"/>
    </source>
</evidence>
<keyword evidence="2" id="KW-1185">Reference proteome</keyword>
<feature type="compositionally biased region" description="Low complexity" evidence="1">
    <location>
        <begin position="91"/>
        <end position="100"/>
    </location>
</feature>
<dbReference type="Proteomes" id="UP000887561">
    <property type="component" value="Unplaced"/>
</dbReference>
<accession>A0A915MQS1</accession>
<dbReference type="SUPFAM" id="SSF100934">
    <property type="entry name" value="Heat shock protein 70kD (HSP70), C-terminal subdomain"/>
    <property type="match status" value="1"/>
</dbReference>